<dbReference type="EMBL" id="JACKXD010000003">
    <property type="protein sequence ID" value="MBB6646799.1"/>
    <property type="molecule type" value="Genomic_DNA"/>
</dbReference>
<gene>
    <name evidence="2" type="ORF">H5V44_10965</name>
</gene>
<feature type="transmembrane region" description="Helical" evidence="1">
    <location>
        <begin position="7"/>
        <end position="29"/>
    </location>
</feature>
<dbReference type="AlphaFoldDB" id="A0A7J9SL08"/>
<keyword evidence="1" id="KW-0472">Membrane</keyword>
<keyword evidence="1" id="KW-0812">Transmembrane</keyword>
<keyword evidence="3" id="KW-1185">Reference proteome</keyword>
<evidence type="ECO:0000256" key="1">
    <source>
        <dbReference type="SAM" id="Phobius"/>
    </source>
</evidence>
<proteinExistence type="predicted"/>
<accession>A0A7J9SL08</accession>
<sequence>MLDDTLQYIVATLLIGGGIVGVLADLVGVETVPPAYFAVAIGAGSAAMPGSWSPVCWVRSQLSALRP</sequence>
<organism evidence="2 3">
    <name type="scientific">Halobellus ruber</name>
    <dbReference type="NCBI Taxonomy" id="2761102"/>
    <lineage>
        <taxon>Archaea</taxon>
        <taxon>Methanobacteriati</taxon>
        <taxon>Methanobacteriota</taxon>
        <taxon>Stenosarchaea group</taxon>
        <taxon>Halobacteria</taxon>
        <taxon>Halobacteriales</taxon>
        <taxon>Haloferacaceae</taxon>
        <taxon>Halobellus</taxon>
    </lineage>
</organism>
<name>A0A7J9SL08_9EURY</name>
<dbReference type="Proteomes" id="UP000546257">
    <property type="component" value="Unassembled WGS sequence"/>
</dbReference>
<dbReference type="RefSeq" id="WP_185193145.1">
    <property type="nucleotide sequence ID" value="NZ_JACKXD010000003.1"/>
</dbReference>
<comment type="caution">
    <text evidence="2">The sequence shown here is derived from an EMBL/GenBank/DDBJ whole genome shotgun (WGS) entry which is preliminary data.</text>
</comment>
<reference evidence="2 3" key="1">
    <citation type="submission" date="2020-08" db="EMBL/GenBank/DDBJ databases">
        <authorList>
            <person name="Seo M.-J."/>
        </authorList>
    </citation>
    <scope>NUCLEOTIDE SEQUENCE [LARGE SCALE GENOMIC DNA]</scope>
    <source>
        <strain evidence="2 3">MBLA0160</strain>
    </source>
</reference>
<evidence type="ECO:0000313" key="2">
    <source>
        <dbReference type="EMBL" id="MBB6646799.1"/>
    </source>
</evidence>
<keyword evidence="1" id="KW-1133">Transmembrane helix</keyword>
<protein>
    <submittedName>
        <fullName evidence="2">Uncharacterized protein</fullName>
    </submittedName>
</protein>
<feature type="transmembrane region" description="Helical" evidence="1">
    <location>
        <begin position="35"/>
        <end position="58"/>
    </location>
</feature>
<evidence type="ECO:0000313" key="3">
    <source>
        <dbReference type="Proteomes" id="UP000546257"/>
    </source>
</evidence>